<dbReference type="Proteomes" id="UP000789375">
    <property type="component" value="Unassembled WGS sequence"/>
</dbReference>
<evidence type="ECO:0000313" key="2">
    <source>
        <dbReference type="Proteomes" id="UP000789375"/>
    </source>
</evidence>
<dbReference type="SUPFAM" id="SSF56399">
    <property type="entry name" value="ADP-ribosylation"/>
    <property type="match status" value="1"/>
</dbReference>
<dbReference type="AlphaFoldDB" id="A0A9N9FY19"/>
<name>A0A9N9FY19_FUNMO</name>
<protein>
    <submittedName>
        <fullName evidence="1">15926_t:CDS:1</fullName>
    </submittedName>
</protein>
<comment type="caution">
    <text evidence="1">The sequence shown here is derived from an EMBL/GenBank/DDBJ whole genome shotgun (WGS) entry which is preliminary data.</text>
</comment>
<gene>
    <name evidence="1" type="ORF">FMOSSE_LOCUS7313</name>
</gene>
<keyword evidence="2" id="KW-1185">Reference proteome</keyword>
<proteinExistence type="predicted"/>
<sequence length="162" mass="19056">MDLPFQHINLYPELRDIQSVNPEKILGGKVRNTIPASIFTYKYKFRSNEQKLNVISQIRDKFGDRRRFLYREINSHNINVTLTYGFIVIYRSSLRNEYGPGIYTTPNLDYAISYAGRNGKLLIFGWFNLDRNLTSKHLNDLEECKATVKGHQRHRDERNLGD</sequence>
<dbReference type="EMBL" id="CAJVPP010001677">
    <property type="protein sequence ID" value="CAG8568148.1"/>
    <property type="molecule type" value="Genomic_DNA"/>
</dbReference>
<organism evidence="1 2">
    <name type="scientific">Funneliformis mosseae</name>
    <name type="common">Endomycorrhizal fungus</name>
    <name type="synonym">Glomus mosseae</name>
    <dbReference type="NCBI Taxonomy" id="27381"/>
    <lineage>
        <taxon>Eukaryota</taxon>
        <taxon>Fungi</taxon>
        <taxon>Fungi incertae sedis</taxon>
        <taxon>Mucoromycota</taxon>
        <taxon>Glomeromycotina</taxon>
        <taxon>Glomeromycetes</taxon>
        <taxon>Glomerales</taxon>
        <taxon>Glomeraceae</taxon>
        <taxon>Funneliformis</taxon>
    </lineage>
</organism>
<accession>A0A9N9FY19</accession>
<evidence type="ECO:0000313" key="1">
    <source>
        <dbReference type="EMBL" id="CAG8568148.1"/>
    </source>
</evidence>
<reference evidence="1" key="1">
    <citation type="submission" date="2021-06" db="EMBL/GenBank/DDBJ databases">
        <authorList>
            <person name="Kallberg Y."/>
            <person name="Tangrot J."/>
            <person name="Rosling A."/>
        </authorList>
    </citation>
    <scope>NUCLEOTIDE SEQUENCE</scope>
    <source>
        <strain evidence="1">87-6 pot B 2015</strain>
    </source>
</reference>